<proteinExistence type="predicted"/>
<name>A0A8J3H226_9RHOB</name>
<accession>A0A8J3H226</accession>
<keyword evidence="2" id="KW-1185">Reference proteome</keyword>
<reference evidence="1" key="2">
    <citation type="submission" date="2020-09" db="EMBL/GenBank/DDBJ databases">
        <authorList>
            <person name="Sun Q."/>
            <person name="Kim S."/>
        </authorList>
    </citation>
    <scope>NUCLEOTIDE SEQUENCE</scope>
    <source>
        <strain evidence="1">KCTC 42650</strain>
    </source>
</reference>
<reference evidence="1" key="1">
    <citation type="journal article" date="2014" name="Int. J. Syst. Evol. Microbiol.">
        <title>Complete genome sequence of Corynebacterium casei LMG S-19264T (=DSM 44701T), isolated from a smear-ripened cheese.</title>
        <authorList>
            <consortium name="US DOE Joint Genome Institute (JGI-PGF)"/>
            <person name="Walter F."/>
            <person name="Albersmeier A."/>
            <person name="Kalinowski J."/>
            <person name="Ruckert C."/>
        </authorList>
    </citation>
    <scope>NUCLEOTIDE SEQUENCE</scope>
    <source>
        <strain evidence="1">KCTC 42650</strain>
    </source>
</reference>
<dbReference type="Proteomes" id="UP000626220">
    <property type="component" value="Unassembled WGS sequence"/>
</dbReference>
<sequence length="117" mass="12811">MAVTAAEIVALIDREMIAWDADRRQREAADEQGAPLPARWYARTLEDFRAALCPPETVEVQFSGGITQTCWAVTRAEGPYRVIYLPSAGYFALCVESRFGPLDIGVHGGAIDCYASV</sequence>
<organism evidence="1 2">
    <name type="scientific">Seohaeicola zhoushanensis</name>
    <dbReference type="NCBI Taxonomy" id="1569283"/>
    <lineage>
        <taxon>Bacteria</taxon>
        <taxon>Pseudomonadati</taxon>
        <taxon>Pseudomonadota</taxon>
        <taxon>Alphaproteobacteria</taxon>
        <taxon>Rhodobacterales</taxon>
        <taxon>Roseobacteraceae</taxon>
        <taxon>Seohaeicola</taxon>
    </lineage>
</organism>
<evidence type="ECO:0000313" key="1">
    <source>
        <dbReference type="EMBL" id="GHF69465.1"/>
    </source>
</evidence>
<dbReference type="AlphaFoldDB" id="A0A8J3H226"/>
<protein>
    <submittedName>
        <fullName evidence="1">Uncharacterized protein</fullName>
    </submittedName>
</protein>
<comment type="caution">
    <text evidence="1">The sequence shown here is derived from an EMBL/GenBank/DDBJ whole genome shotgun (WGS) entry which is preliminary data.</text>
</comment>
<dbReference type="EMBL" id="BNCJ01000023">
    <property type="protein sequence ID" value="GHF69465.1"/>
    <property type="molecule type" value="Genomic_DNA"/>
</dbReference>
<evidence type="ECO:0000313" key="2">
    <source>
        <dbReference type="Proteomes" id="UP000626220"/>
    </source>
</evidence>
<gene>
    <name evidence="1" type="ORF">GCM10017056_45710</name>
</gene>
<dbReference type="RefSeq" id="WP_189682454.1">
    <property type="nucleotide sequence ID" value="NZ_BNCJ01000023.1"/>
</dbReference>